<name>A0ABT6C4V9_9MICO</name>
<dbReference type="InterPro" id="IPR015947">
    <property type="entry name" value="PUA-like_sf"/>
</dbReference>
<dbReference type="InterPro" id="IPR002740">
    <property type="entry name" value="EVE_domain"/>
</dbReference>
<gene>
    <name evidence="2" type="ORF">P4R38_06230</name>
</gene>
<comment type="caution">
    <text evidence="2">The sequence shown here is derived from an EMBL/GenBank/DDBJ whole genome shotgun (WGS) entry which is preliminary data.</text>
</comment>
<dbReference type="Gene3D" id="3.10.590.10">
    <property type="entry name" value="ph1033 like domains"/>
    <property type="match status" value="1"/>
</dbReference>
<dbReference type="SUPFAM" id="SSF88697">
    <property type="entry name" value="PUA domain-like"/>
    <property type="match status" value="1"/>
</dbReference>
<proteinExistence type="predicted"/>
<evidence type="ECO:0000259" key="1">
    <source>
        <dbReference type="Pfam" id="PF01878"/>
    </source>
</evidence>
<evidence type="ECO:0000313" key="2">
    <source>
        <dbReference type="EMBL" id="MDF8263835.1"/>
    </source>
</evidence>
<dbReference type="Proteomes" id="UP001528912">
    <property type="component" value="Unassembled WGS sequence"/>
</dbReference>
<keyword evidence="3" id="KW-1185">Reference proteome</keyword>
<reference evidence="2 3" key="1">
    <citation type="submission" date="2023-03" db="EMBL/GenBank/DDBJ databases">
        <title>YIM 133296 draft genome.</title>
        <authorList>
            <person name="Xiong L."/>
        </authorList>
    </citation>
    <scope>NUCLEOTIDE SEQUENCE [LARGE SCALE GENOMIC DNA]</scope>
    <source>
        <strain evidence="2 3">YIM 133296</strain>
    </source>
</reference>
<protein>
    <submittedName>
        <fullName evidence="2">EVE domain-containing protein</fullName>
    </submittedName>
</protein>
<dbReference type="RefSeq" id="WP_277191482.1">
    <property type="nucleotide sequence ID" value="NZ_JAROAV010000023.1"/>
</dbReference>
<accession>A0ABT6C4V9</accession>
<feature type="domain" description="EVE" evidence="1">
    <location>
        <begin position="5"/>
        <end position="124"/>
    </location>
</feature>
<dbReference type="Pfam" id="PF01878">
    <property type="entry name" value="EVE"/>
    <property type="match status" value="1"/>
</dbReference>
<organism evidence="2 3">
    <name type="scientific">Luteipulveratus flavus</name>
    <dbReference type="NCBI Taxonomy" id="3031728"/>
    <lineage>
        <taxon>Bacteria</taxon>
        <taxon>Bacillati</taxon>
        <taxon>Actinomycetota</taxon>
        <taxon>Actinomycetes</taxon>
        <taxon>Micrococcales</taxon>
        <taxon>Dermacoccaceae</taxon>
        <taxon>Luteipulveratus</taxon>
    </lineage>
</organism>
<dbReference type="CDD" id="cd21132">
    <property type="entry name" value="EVE-like"/>
    <property type="match status" value="1"/>
</dbReference>
<dbReference type="EMBL" id="JAROAV010000023">
    <property type="protein sequence ID" value="MDF8263835.1"/>
    <property type="molecule type" value="Genomic_DNA"/>
</dbReference>
<sequence length="132" mass="14556">METLRYWVVVVSREHALGGVRGGFVMANHGKRASVARMSPGDRVIIYSPRMTYPDGEPLRAVTVVGEVTGEQPEPSDMAPGAFKRAARLREVIPVPLAEIRDHLPLGRLRFGFFELDQEDAEAIWSLASPDG</sequence>
<evidence type="ECO:0000313" key="3">
    <source>
        <dbReference type="Proteomes" id="UP001528912"/>
    </source>
</evidence>